<feature type="transmembrane region" description="Helical" evidence="1">
    <location>
        <begin position="375"/>
        <end position="395"/>
    </location>
</feature>
<keyword evidence="1" id="KW-0472">Membrane</keyword>
<reference evidence="2 3" key="1">
    <citation type="submission" date="2018-05" db="EMBL/GenBank/DDBJ databases">
        <title>Flavobacterium sp. strain IMCC34759, incomplete genome.</title>
        <authorList>
            <person name="Joung Y."/>
            <person name="Cho J."/>
        </authorList>
    </citation>
    <scope>NUCLEOTIDE SEQUENCE [LARGE SCALE GENOMIC DNA]</scope>
    <source>
        <strain evidence="2 3">IMCC34759</strain>
    </source>
</reference>
<feature type="transmembrane region" description="Helical" evidence="1">
    <location>
        <begin position="343"/>
        <end position="360"/>
    </location>
</feature>
<dbReference type="AlphaFoldDB" id="A0A2V4BNX8"/>
<keyword evidence="3" id="KW-1185">Reference proteome</keyword>
<proteinExistence type="predicted"/>
<accession>A0A2V4BNX8</accession>
<feature type="transmembrane region" description="Helical" evidence="1">
    <location>
        <begin position="443"/>
        <end position="464"/>
    </location>
</feature>
<comment type="caution">
    <text evidence="2">The sequence shown here is derived from an EMBL/GenBank/DDBJ whole genome shotgun (WGS) entry which is preliminary data.</text>
</comment>
<organism evidence="2 3">
    <name type="scientific">Flavobacterium cheongpyeongense</name>
    <dbReference type="NCBI Taxonomy" id="2212651"/>
    <lineage>
        <taxon>Bacteria</taxon>
        <taxon>Pseudomonadati</taxon>
        <taxon>Bacteroidota</taxon>
        <taxon>Flavobacteriia</taxon>
        <taxon>Flavobacteriales</taxon>
        <taxon>Flavobacteriaceae</taxon>
        <taxon>Flavobacterium</taxon>
    </lineage>
</organism>
<name>A0A2V4BNX8_9FLAO</name>
<evidence type="ECO:0000313" key="2">
    <source>
        <dbReference type="EMBL" id="PXY40655.1"/>
    </source>
</evidence>
<dbReference type="EMBL" id="QJHK01000009">
    <property type="protein sequence ID" value="PXY40655.1"/>
    <property type="molecule type" value="Genomic_DNA"/>
</dbReference>
<dbReference type="OrthoDB" id="2972222at2"/>
<dbReference type="Proteomes" id="UP000247903">
    <property type="component" value="Unassembled WGS sequence"/>
</dbReference>
<keyword evidence="1" id="KW-1133">Transmembrane helix</keyword>
<dbReference type="RefSeq" id="WP_110306912.1">
    <property type="nucleotide sequence ID" value="NZ_QJHK01000009.1"/>
</dbReference>
<evidence type="ECO:0000313" key="3">
    <source>
        <dbReference type="Proteomes" id="UP000247903"/>
    </source>
</evidence>
<sequence>MIKEFLSNIFDKLEIINEKENFKVYEVIFTCKDFEYFSINLSQVNYDLINNYLKVYSYKWDLYIEQLSYSASQDSFSLLELEEDADVIDYEIKFTVHKEGAKTLIVNNNTFEVFLNSLTLSNFLLLLSNREYPHYFYDGSSEIVKSNNNVGFNYNNYIILFENNLVISKQCNFRNYSEYLFNPHYFYFKELEENDSLLFKMFSRLSLIYCLIYIYDTSEIKDDLIILKISGNKTFEYSIQFKDIDEKLLPTYFQILEWIYSEQTKIEDKISLARNIITSYLKEGSITIGDSVFSSILSSNQIYIKGNISKYFETKNKIIEQVENTVNKVNQSLDTFFNNFQKSIFVFISFFLTVFIYKIINKAEVDKIFNQETSIIGLGLLMLSLFFMIFSRIILNLDKNRMKSRYEKVKNRYYDVLIKEDIEKILNNDEEYISEIDYLNTRVLWYTALWVTTLILFMVILFLASDYLDVNSILCSSNQNEIYKF</sequence>
<protein>
    <submittedName>
        <fullName evidence="2">Uncharacterized protein</fullName>
    </submittedName>
</protein>
<gene>
    <name evidence="2" type="ORF">DMB65_12165</name>
</gene>
<keyword evidence="1" id="KW-0812">Transmembrane</keyword>
<evidence type="ECO:0000256" key="1">
    <source>
        <dbReference type="SAM" id="Phobius"/>
    </source>
</evidence>